<keyword evidence="1" id="KW-0596">Phosphopantetheine</keyword>
<comment type="caution">
    <text evidence="6">The sequence shown here is derived from an EMBL/GenBank/DDBJ whole genome shotgun (WGS) entry which is preliminary data.</text>
</comment>
<reference evidence="6" key="2">
    <citation type="submission" date="2023-05" db="EMBL/GenBank/DDBJ databases">
        <authorList>
            <consortium name="Lawrence Berkeley National Laboratory"/>
            <person name="Steindorff A."/>
            <person name="Hensen N."/>
            <person name="Bonometti L."/>
            <person name="Westerberg I."/>
            <person name="Brannstrom I.O."/>
            <person name="Guillou S."/>
            <person name="Cros-Aarteil S."/>
            <person name="Calhoun S."/>
            <person name="Haridas S."/>
            <person name="Kuo A."/>
            <person name="Mondo S."/>
            <person name="Pangilinan J."/>
            <person name="Riley R."/>
            <person name="Labutti K."/>
            <person name="Andreopoulos B."/>
            <person name="Lipzen A."/>
            <person name="Chen C."/>
            <person name="Yanf M."/>
            <person name="Daum C."/>
            <person name="Ng V."/>
            <person name="Clum A."/>
            <person name="Ohm R."/>
            <person name="Martin F."/>
            <person name="Silar P."/>
            <person name="Natvig D."/>
            <person name="Lalanne C."/>
            <person name="Gautier V."/>
            <person name="Ament-Velasquez S.L."/>
            <person name="Kruys A."/>
            <person name="Hutchinson M.I."/>
            <person name="Powell A.J."/>
            <person name="Barry K."/>
            <person name="Miller A.N."/>
            <person name="Grigoriev I.V."/>
            <person name="Debuchy R."/>
            <person name="Gladieux P."/>
            <person name="Thoren M.H."/>
            <person name="Johannesson H."/>
        </authorList>
    </citation>
    <scope>NUCLEOTIDE SEQUENCE</scope>
    <source>
        <strain evidence="6">PSN293</strain>
    </source>
</reference>
<reference evidence="6" key="1">
    <citation type="journal article" date="2023" name="Mol. Phylogenet. Evol.">
        <title>Genome-scale phylogeny and comparative genomics of the fungal order Sordariales.</title>
        <authorList>
            <person name="Hensen N."/>
            <person name="Bonometti L."/>
            <person name="Westerberg I."/>
            <person name="Brannstrom I.O."/>
            <person name="Guillou S."/>
            <person name="Cros-Aarteil S."/>
            <person name="Calhoun S."/>
            <person name="Haridas S."/>
            <person name="Kuo A."/>
            <person name="Mondo S."/>
            <person name="Pangilinan J."/>
            <person name="Riley R."/>
            <person name="LaButti K."/>
            <person name="Andreopoulos B."/>
            <person name="Lipzen A."/>
            <person name="Chen C."/>
            <person name="Yan M."/>
            <person name="Daum C."/>
            <person name="Ng V."/>
            <person name="Clum A."/>
            <person name="Steindorff A."/>
            <person name="Ohm R.A."/>
            <person name="Martin F."/>
            <person name="Silar P."/>
            <person name="Natvig D.O."/>
            <person name="Lalanne C."/>
            <person name="Gautier V."/>
            <person name="Ament-Velasquez S.L."/>
            <person name="Kruys A."/>
            <person name="Hutchinson M.I."/>
            <person name="Powell A.J."/>
            <person name="Barry K."/>
            <person name="Miller A.N."/>
            <person name="Grigoriev I.V."/>
            <person name="Debuchy R."/>
            <person name="Gladieux P."/>
            <person name="Hiltunen Thoren M."/>
            <person name="Johannesson H."/>
        </authorList>
    </citation>
    <scope>NUCLEOTIDE SEQUENCE</scope>
    <source>
        <strain evidence="6">PSN293</strain>
    </source>
</reference>
<evidence type="ECO:0000256" key="1">
    <source>
        <dbReference type="ARBA" id="ARBA00022450"/>
    </source>
</evidence>
<dbReference type="Gene3D" id="3.30.300.30">
    <property type="match status" value="1"/>
</dbReference>
<dbReference type="EMBL" id="MU858145">
    <property type="protein sequence ID" value="KAK4211590.1"/>
    <property type="molecule type" value="Genomic_DNA"/>
</dbReference>
<dbReference type="SUPFAM" id="SSF56801">
    <property type="entry name" value="Acetyl-CoA synthetase-like"/>
    <property type="match status" value="1"/>
</dbReference>
<dbReference type="InterPro" id="IPR052979">
    <property type="entry name" value="Adenylate-forming_domain"/>
</dbReference>
<keyword evidence="4" id="KW-0812">Transmembrane</keyword>
<keyword evidence="7" id="KW-1185">Reference proteome</keyword>
<evidence type="ECO:0000313" key="7">
    <source>
        <dbReference type="Proteomes" id="UP001301769"/>
    </source>
</evidence>
<keyword evidence="4" id="KW-1133">Transmembrane helix</keyword>
<name>A0AAN6Y4D9_9PEZI</name>
<dbReference type="InterPro" id="IPR010071">
    <property type="entry name" value="AA_adenyl_dom"/>
</dbReference>
<feature type="transmembrane region" description="Helical" evidence="4">
    <location>
        <begin position="692"/>
        <end position="714"/>
    </location>
</feature>
<proteinExistence type="predicted"/>
<feature type="region of interest" description="Disordered" evidence="3">
    <location>
        <begin position="533"/>
        <end position="558"/>
    </location>
</feature>
<gene>
    <name evidence="6" type="ORF">QBC37DRAFT_474317</name>
</gene>
<evidence type="ECO:0000256" key="4">
    <source>
        <dbReference type="SAM" id="Phobius"/>
    </source>
</evidence>
<sequence>MDQSVAPPPFHSTENLSPEDRRLFNIFGRGERVEPAHSLVHHAFEAIAIAHPEAVAVRQHDGASITYRELDERANRLANYLRTSHRLVARDRVVLVVSRSIEMVVFIFAVLKAGAQYVPVDGGVAPVETLAHQITDSGASIVLCLPKHKAKVEQSILSAGAADVSIISLDQGDPLWSSRNTDVSKPTADVKATDGAYVIYTSGTTGKPKGVDVTHRGVTHMLLAGPPKLGITVGKRVAQQLNVAFDMCAWEVLATLMNGGTLCTRGSGDENWTNCLRTVDIVISTPTIAVNRFPRPQDFPNLETIAVGGEPCPQTLADNWAPHVNLYNVCGPTEISMLNTAHLHKAGGPLTIGKPNPNTTLYMLDDAENPVKIGEPGLMWVGGAGVSRGYLNLPELTAKRYKPDKFANDGSMMFNTGDIGRWLPDGSIETQGRKDDQVKINGFRVELDGVSRAIESHPDVVKACALMVDGKLWGFYSAPSVLDQDDLKRSVSLHQPYYATPRVWRHIKAIPLTANGKIDKRTLVDMTMEPVDNRSESDFTEKGVLSSSQSVHHDQDDRLPEPKTGLWSWWHWFSAYRKLFAIIMAANLAAFGVMVWQSSSNNYQLPQSSLATAVSANLLASVLLRLDYFVNLIFWLATRPPTSTPFFIRRHLAHIYHNGGVHSGCSVSASLWWVVFTIVATTGNHARFGPAVLVLTYLILALLMAILVMAYPAIRARVHDQFEWTHRFAGWTALALVWAHLVVVAASQTPPDQPLGPALAKTPALYLLALTTLSIASPWMRLRRVKVVPEPLSAHAVRLHFTTFDTPPPCSSYGIRITDRPLVEWHAFAAFPNPEGHPGFSILVSKAGDWTSRVIKNPPTSIWTRGVPASGVLAIAPLFKKIVLVSTGSGIGPCLPVVMERRVPCRILWSTKNPVKTYGQRIVDQVNKCDENAVVWDTESRGRPDLVKLAWQLYKESGAECVCVISNAKVTQMVVQQLEARGVPAYGPIWDS</sequence>
<dbReference type="PANTHER" id="PTHR33927:SF5">
    <property type="entry name" value="ENZYME, PUTATIVE (AFU_ORTHOLOGUE AFUA_8G01222)-RELATED"/>
    <property type="match status" value="1"/>
</dbReference>
<dbReference type="AlphaFoldDB" id="A0AAN6Y4D9"/>
<feature type="transmembrane region" description="Helical" evidence="4">
    <location>
        <begin position="659"/>
        <end position="680"/>
    </location>
</feature>
<dbReference type="PROSITE" id="PS00455">
    <property type="entry name" value="AMP_BINDING"/>
    <property type="match status" value="1"/>
</dbReference>
<feature type="domain" description="AMP-dependent synthetase/ligase" evidence="5">
    <location>
        <begin position="45"/>
        <end position="391"/>
    </location>
</feature>
<dbReference type="Proteomes" id="UP001301769">
    <property type="component" value="Unassembled WGS sequence"/>
</dbReference>
<evidence type="ECO:0000313" key="6">
    <source>
        <dbReference type="EMBL" id="KAK4211590.1"/>
    </source>
</evidence>
<feature type="transmembrane region" description="Helical" evidence="4">
    <location>
        <begin position="579"/>
        <end position="598"/>
    </location>
</feature>
<dbReference type="PANTHER" id="PTHR33927">
    <property type="entry name" value="TRANSMEMBRANE PROTEIN"/>
    <property type="match status" value="1"/>
</dbReference>
<evidence type="ECO:0000259" key="5">
    <source>
        <dbReference type="Pfam" id="PF00501"/>
    </source>
</evidence>
<dbReference type="InterPro" id="IPR042099">
    <property type="entry name" value="ANL_N_sf"/>
</dbReference>
<dbReference type="InterPro" id="IPR000873">
    <property type="entry name" value="AMP-dep_synth/lig_dom"/>
</dbReference>
<keyword evidence="4" id="KW-0472">Membrane</keyword>
<evidence type="ECO:0000256" key="2">
    <source>
        <dbReference type="ARBA" id="ARBA00022553"/>
    </source>
</evidence>
<protein>
    <submittedName>
        <fullName evidence="6">Nonribosomal peptide synthetase</fullName>
    </submittedName>
</protein>
<dbReference type="NCBIfam" id="TIGR01733">
    <property type="entry name" value="AA-adenyl-dom"/>
    <property type="match status" value="1"/>
</dbReference>
<evidence type="ECO:0000256" key="3">
    <source>
        <dbReference type="SAM" id="MobiDB-lite"/>
    </source>
</evidence>
<organism evidence="6 7">
    <name type="scientific">Rhypophila decipiens</name>
    <dbReference type="NCBI Taxonomy" id="261697"/>
    <lineage>
        <taxon>Eukaryota</taxon>
        <taxon>Fungi</taxon>
        <taxon>Dikarya</taxon>
        <taxon>Ascomycota</taxon>
        <taxon>Pezizomycotina</taxon>
        <taxon>Sordariomycetes</taxon>
        <taxon>Sordariomycetidae</taxon>
        <taxon>Sordariales</taxon>
        <taxon>Naviculisporaceae</taxon>
        <taxon>Rhypophila</taxon>
    </lineage>
</organism>
<accession>A0AAN6Y4D9</accession>
<dbReference type="Pfam" id="PF00501">
    <property type="entry name" value="AMP-binding"/>
    <property type="match status" value="1"/>
</dbReference>
<dbReference type="InterPro" id="IPR045851">
    <property type="entry name" value="AMP-bd_C_sf"/>
</dbReference>
<feature type="transmembrane region" description="Helical" evidence="4">
    <location>
        <begin position="758"/>
        <end position="776"/>
    </location>
</feature>
<keyword evidence="2" id="KW-0597">Phosphoprotein</keyword>
<feature type="transmembrane region" description="Helical" evidence="4">
    <location>
        <begin position="726"/>
        <end position="746"/>
    </location>
</feature>
<dbReference type="InterPro" id="IPR020845">
    <property type="entry name" value="AMP-binding_CS"/>
</dbReference>
<dbReference type="Gene3D" id="3.40.50.12780">
    <property type="entry name" value="N-terminal domain of ligase-like"/>
    <property type="match status" value="1"/>
</dbReference>